<keyword evidence="6" id="KW-1185">Reference proteome</keyword>
<gene>
    <name evidence="5" type="ordered locus">Bathy12g01000</name>
</gene>
<dbReference type="OrthoDB" id="793at2759"/>
<dbReference type="GO" id="GO:0005840">
    <property type="term" value="C:ribosome"/>
    <property type="evidence" value="ECO:0007669"/>
    <property type="project" value="UniProtKB-KW"/>
</dbReference>
<dbReference type="InterPro" id="IPR042105">
    <property type="entry name" value="Ribosomal_bL31_sf"/>
</dbReference>
<dbReference type="AlphaFoldDB" id="K8EMA7"/>
<dbReference type="PANTHER" id="PTHR33280:SF1">
    <property type="entry name" value="LARGE RIBOSOMAL SUBUNIT PROTEIN BL31C"/>
    <property type="match status" value="1"/>
</dbReference>
<evidence type="ECO:0000256" key="1">
    <source>
        <dbReference type="ARBA" id="ARBA00009296"/>
    </source>
</evidence>
<dbReference type="EMBL" id="FO082267">
    <property type="protein sequence ID" value="CCO19109.1"/>
    <property type="molecule type" value="Genomic_DNA"/>
</dbReference>
<dbReference type="PANTHER" id="PTHR33280">
    <property type="entry name" value="50S RIBOSOMAL PROTEIN L31, CHLOROPLASTIC"/>
    <property type="match status" value="1"/>
</dbReference>
<evidence type="ECO:0000256" key="3">
    <source>
        <dbReference type="ARBA" id="ARBA00023274"/>
    </source>
</evidence>
<dbReference type="GO" id="GO:0006412">
    <property type="term" value="P:translation"/>
    <property type="evidence" value="ECO:0007669"/>
    <property type="project" value="InterPro"/>
</dbReference>
<dbReference type="eggNOG" id="ENOG502S8SW">
    <property type="taxonomic scope" value="Eukaryota"/>
</dbReference>
<dbReference type="Gene3D" id="4.10.830.30">
    <property type="entry name" value="Ribosomal protein L31"/>
    <property type="match status" value="1"/>
</dbReference>
<dbReference type="GO" id="GO:1990904">
    <property type="term" value="C:ribonucleoprotein complex"/>
    <property type="evidence" value="ECO:0007669"/>
    <property type="project" value="UniProtKB-KW"/>
</dbReference>
<name>K8EMA7_9CHLO</name>
<evidence type="ECO:0000313" key="6">
    <source>
        <dbReference type="Proteomes" id="UP000198341"/>
    </source>
</evidence>
<dbReference type="Proteomes" id="UP000198341">
    <property type="component" value="Chromosome 12"/>
</dbReference>
<accession>K8EMA7</accession>
<proteinExistence type="inferred from homology"/>
<dbReference type="GO" id="GO:0003735">
    <property type="term" value="F:structural constituent of ribosome"/>
    <property type="evidence" value="ECO:0007669"/>
    <property type="project" value="InterPro"/>
</dbReference>
<reference evidence="5 6" key="1">
    <citation type="submission" date="2011-10" db="EMBL/GenBank/DDBJ databases">
        <authorList>
            <person name="Genoscope - CEA"/>
        </authorList>
    </citation>
    <scope>NUCLEOTIDE SEQUENCE [LARGE SCALE GENOMIC DNA]</scope>
    <source>
        <strain evidence="5 6">RCC 1105</strain>
    </source>
</reference>
<dbReference type="NCBIfam" id="TIGR00105">
    <property type="entry name" value="L31"/>
    <property type="match status" value="1"/>
</dbReference>
<sequence length="113" mass="12379">MAENQDLGKKVKRVKGEKAVQPEFYQEAKVVCNGQEVMTVGGTQAEYVVDIWSGNHPFFQGKKGAIMTDVGQVTRFGDKYGDLGDLSFVETMDGKSEAGEAKTITRGKSQKKN</sequence>
<dbReference type="InterPro" id="IPR002150">
    <property type="entry name" value="Ribosomal_bL31"/>
</dbReference>
<dbReference type="SUPFAM" id="SSF143800">
    <property type="entry name" value="L28p-like"/>
    <property type="match status" value="1"/>
</dbReference>
<evidence type="ECO:0000313" key="5">
    <source>
        <dbReference type="EMBL" id="CCO19109.1"/>
    </source>
</evidence>
<organism evidence="5 6">
    <name type="scientific">Bathycoccus prasinos</name>
    <dbReference type="NCBI Taxonomy" id="41875"/>
    <lineage>
        <taxon>Eukaryota</taxon>
        <taxon>Viridiplantae</taxon>
        <taxon>Chlorophyta</taxon>
        <taxon>Mamiellophyceae</taxon>
        <taxon>Mamiellales</taxon>
        <taxon>Bathycoccaceae</taxon>
        <taxon>Bathycoccus</taxon>
    </lineage>
</organism>
<dbReference type="RefSeq" id="XP_007509994.1">
    <property type="nucleotide sequence ID" value="XM_007509932.1"/>
</dbReference>
<protein>
    <recommendedName>
        <fullName evidence="4">50S ribosomal protein L31</fullName>
    </recommendedName>
</protein>
<evidence type="ECO:0000256" key="4">
    <source>
        <dbReference type="RuleBase" id="RU000564"/>
    </source>
</evidence>
<dbReference type="InterPro" id="IPR034704">
    <property type="entry name" value="Ribosomal_bL28/bL31-like_sf"/>
</dbReference>
<keyword evidence="3 4" id="KW-0687">Ribonucleoprotein</keyword>
<dbReference type="STRING" id="41875.K8EMA7"/>
<keyword evidence="2 4" id="KW-0689">Ribosomal protein</keyword>
<dbReference type="Pfam" id="PF01197">
    <property type="entry name" value="Ribosomal_L31"/>
    <property type="match status" value="1"/>
</dbReference>
<evidence type="ECO:0000256" key="2">
    <source>
        <dbReference type="ARBA" id="ARBA00022980"/>
    </source>
</evidence>
<dbReference type="GeneID" id="19012667"/>
<comment type="similarity">
    <text evidence="1">Belongs to the bacterial ribosomal protein bL31 family. Type A subfamily.</text>
</comment>
<dbReference type="KEGG" id="bpg:Bathy12g01000"/>